<reference evidence="6" key="1">
    <citation type="journal article" date="2024" name="IScience">
        <title>Strigolactones Initiate the Formation of Haustorium-like Structures in Castilleja.</title>
        <authorList>
            <person name="Buerger M."/>
            <person name="Peterson D."/>
            <person name="Chory J."/>
        </authorList>
    </citation>
    <scope>NUCLEOTIDE SEQUENCE [LARGE SCALE GENOMIC DNA]</scope>
</reference>
<dbReference type="EMBL" id="JAVIJP010000061">
    <property type="protein sequence ID" value="KAL3622026.1"/>
    <property type="molecule type" value="Genomic_DNA"/>
</dbReference>
<keyword evidence="6" id="KW-1185">Reference proteome</keyword>
<keyword evidence="3 4" id="KW-0964">Secreted</keyword>
<dbReference type="GO" id="GO:0048046">
    <property type="term" value="C:apoplast"/>
    <property type="evidence" value="ECO:0007669"/>
    <property type="project" value="UniProtKB-SubCell"/>
</dbReference>
<evidence type="ECO:0000256" key="1">
    <source>
        <dbReference type="ARBA" id="ARBA00010746"/>
    </source>
</evidence>
<evidence type="ECO:0000256" key="3">
    <source>
        <dbReference type="ARBA" id="ARBA00022525"/>
    </source>
</evidence>
<evidence type="ECO:0000256" key="2">
    <source>
        <dbReference type="ARBA" id="ARBA00011738"/>
    </source>
</evidence>
<comment type="function">
    <text evidence="4">Dirigent proteins impart stereoselectivity on the phenoxy radical-coupling reaction, yielding optically active lignans from two molecules of coniferyl alcohol in the biosynthesis of lignans, flavonolignans, and alkaloids and thus plays a central role in plant secondary metabolism.</text>
</comment>
<dbReference type="GO" id="GO:0009699">
    <property type="term" value="P:phenylpropanoid biosynthetic process"/>
    <property type="evidence" value="ECO:0007669"/>
    <property type="project" value="UniProtKB-ARBA"/>
</dbReference>
<proteinExistence type="inferred from homology"/>
<dbReference type="PANTHER" id="PTHR21495">
    <property type="entry name" value="NUCLEOPORIN-RELATED"/>
    <property type="match status" value="1"/>
</dbReference>
<feature type="signal peptide" evidence="4">
    <location>
        <begin position="1"/>
        <end position="29"/>
    </location>
</feature>
<comment type="subcellular location">
    <subcellularLocation>
        <location evidence="4">Secreted</location>
        <location evidence="4">Extracellular space</location>
        <location evidence="4">Apoplast</location>
    </subcellularLocation>
</comment>
<protein>
    <recommendedName>
        <fullName evidence="4">Dirigent protein</fullName>
    </recommendedName>
</protein>
<dbReference type="Pfam" id="PF03018">
    <property type="entry name" value="Dirigent"/>
    <property type="match status" value="1"/>
</dbReference>
<keyword evidence="4" id="KW-0732">Signal</keyword>
<comment type="similarity">
    <text evidence="1 4">Belongs to the plant dirigent protein family.</text>
</comment>
<gene>
    <name evidence="5" type="ORF">CASFOL_034222</name>
</gene>
<evidence type="ECO:0000256" key="4">
    <source>
        <dbReference type="RuleBase" id="RU363099"/>
    </source>
</evidence>
<dbReference type="Proteomes" id="UP001632038">
    <property type="component" value="Unassembled WGS sequence"/>
</dbReference>
<evidence type="ECO:0000313" key="6">
    <source>
        <dbReference type="Proteomes" id="UP001632038"/>
    </source>
</evidence>
<organism evidence="5 6">
    <name type="scientific">Castilleja foliolosa</name>
    <dbReference type="NCBI Taxonomy" id="1961234"/>
    <lineage>
        <taxon>Eukaryota</taxon>
        <taxon>Viridiplantae</taxon>
        <taxon>Streptophyta</taxon>
        <taxon>Embryophyta</taxon>
        <taxon>Tracheophyta</taxon>
        <taxon>Spermatophyta</taxon>
        <taxon>Magnoliopsida</taxon>
        <taxon>eudicotyledons</taxon>
        <taxon>Gunneridae</taxon>
        <taxon>Pentapetalae</taxon>
        <taxon>asterids</taxon>
        <taxon>lamiids</taxon>
        <taxon>Lamiales</taxon>
        <taxon>Orobanchaceae</taxon>
        <taxon>Pedicularideae</taxon>
        <taxon>Castillejinae</taxon>
        <taxon>Castilleja</taxon>
    </lineage>
</organism>
<accession>A0ABD3BWZ1</accession>
<dbReference type="InterPro" id="IPR004265">
    <property type="entry name" value="Dirigent"/>
</dbReference>
<comment type="caution">
    <text evidence="5">The sequence shown here is derived from an EMBL/GenBank/DDBJ whole genome shotgun (WGS) entry which is preliminary data.</text>
</comment>
<name>A0ABD3BWZ1_9LAMI</name>
<sequence length="211" mass="22995">MRPTMTNPSAIFIFFSILLALVGPDPSGASTLSSISTRSLDKYFKNLNPKKTTLTKLQIYIHANFAISENQTVFQVASSKITRQSPTTFGRILIIDNPLTVTSDSGSGHLGQYQGMNAYSDFQESSANMNMNMFFSGGEYEGSSMSILGRQPVNEEVRVLSVIGGTGFFRLAKGVVQARTLSLDLVTKIGHYVYDMYVVTPRSAAGWAHAA</sequence>
<comment type="subunit">
    <text evidence="2 4">Homodimer.</text>
</comment>
<keyword evidence="4" id="KW-0052">Apoplast</keyword>
<dbReference type="Gene3D" id="2.40.480.10">
    <property type="entry name" value="Allene oxide cyclase-like"/>
    <property type="match status" value="1"/>
</dbReference>
<evidence type="ECO:0000313" key="5">
    <source>
        <dbReference type="EMBL" id="KAL3622026.1"/>
    </source>
</evidence>
<dbReference type="AlphaFoldDB" id="A0ABD3BWZ1"/>
<dbReference type="InterPro" id="IPR044859">
    <property type="entry name" value="Allene_oxi_cyc_Dirigent"/>
</dbReference>
<feature type="chain" id="PRO_5044533719" description="Dirigent protein" evidence="4">
    <location>
        <begin position="30"/>
        <end position="211"/>
    </location>
</feature>